<feature type="chain" id="PRO_5022865691" evidence="2">
    <location>
        <begin position="26"/>
        <end position="225"/>
    </location>
</feature>
<evidence type="ECO:0000313" key="4">
    <source>
        <dbReference type="EMBL" id="QEG43342.1"/>
    </source>
</evidence>
<dbReference type="InterPro" id="IPR018247">
    <property type="entry name" value="EF_Hand_1_Ca_BS"/>
</dbReference>
<proteinExistence type="predicted"/>
<keyword evidence="5" id="KW-1185">Reference proteome</keyword>
<evidence type="ECO:0000313" key="5">
    <source>
        <dbReference type="Proteomes" id="UP000325286"/>
    </source>
</evidence>
<dbReference type="Proteomes" id="UP000325286">
    <property type="component" value="Chromosome"/>
</dbReference>
<feature type="compositionally biased region" description="Basic and acidic residues" evidence="1">
    <location>
        <begin position="107"/>
        <end position="128"/>
    </location>
</feature>
<dbReference type="RefSeq" id="WP_068142694.1">
    <property type="nucleotide sequence ID" value="NZ_CP042914.1"/>
</dbReference>
<feature type="signal peptide" evidence="2">
    <location>
        <begin position="1"/>
        <end position="25"/>
    </location>
</feature>
<evidence type="ECO:0000256" key="1">
    <source>
        <dbReference type="SAM" id="MobiDB-lite"/>
    </source>
</evidence>
<feature type="domain" description="EF-hand" evidence="3">
    <location>
        <begin position="132"/>
        <end position="167"/>
    </location>
</feature>
<evidence type="ECO:0000256" key="2">
    <source>
        <dbReference type="SAM" id="SignalP"/>
    </source>
</evidence>
<evidence type="ECO:0000259" key="3">
    <source>
        <dbReference type="PROSITE" id="PS50222"/>
    </source>
</evidence>
<accession>A0A5B9QZ53</accession>
<feature type="compositionally biased region" description="Basic and acidic residues" evidence="1">
    <location>
        <begin position="70"/>
        <end position="84"/>
    </location>
</feature>
<gene>
    <name evidence="4" type="ORF">UC8_53890</name>
</gene>
<feature type="domain" description="EF-hand" evidence="3">
    <location>
        <begin position="62"/>
        <end position="97"/>
    </location>
</feature>
<keyword evidence="2" id="KW-0732">Signal</keyword>
<organism evidence="4 5">
    <name type="scientific">Roseimaritima ulvae</name>
    <dbReference type="NCBI Taxonomy" id="980254"/>
    <lineage>
        <taxon>Bacteria</taxon>
        <taxon>Pseudomonadati</taxon>
        <taxon>Planctomycetota</taxon>
        <taxon>Planctomycetia</taxon>
        <taxon>Pirellulales</taxon>
        <taxon>Pirellulaceae</taxon>
        <taxon>Roseimaritima</taxon>
    </lineage>
</organism>
<dbReference type="InterPro" id="IPR011992">
    <property type="entry name" value="EF-hand-dom_pair"/>
</dbReference>
<dbReference type="GO" id="GO:0005509">
    <property type="term" value="F:calcium ion binding"/>
    <property type="evidence" value="ECO:0007669"/>
    <property type="project" value="InterPro"/>
</dbReference>
<sequence length="225" mass="24751" precursor="true">MNLRFVRYSCAALCSLALAVSSAAAQPPERDRPDGGRPPRGERDGDRPRRGPGDRQGGPEVAPDAMAKQMIERFDKDGDKKLDSTELVAALTEMRNLRGRRGGGRPEGGRPEGGRPEGGRPDGERGPREGFNPEAMLQRIFEQNDKDDDGKLSGDEIPERMQRNLDRIDTNDDGAVDKKEAEAMFSQMRDRRPGGDRPRDGGGRRRGEGDGARPEGDRPRRPPAE</sequence>
<dbReference type="AlphaFoldDB" id="A0A5B9QZ53"/>
<protein>
    <submittedName>
        <fullName evidence="4">EF hand</fullName>
    </submittedName>
</protein>
<dbReference type="PROSITE" id="PS50222">
    <property type="entry name" value="EF_HAND_2"/>
    <property type="match status" value="2"/>
</dbReference>
<dbReference type="KEGG" id="rul:UC8_53890"/>
<dbReference type="Gene3D" id="1.10.238.10">
    <property type="entry name" value="EF-hand"/>
    <property type="match status" value="1"/>
</dbReference>
<feature type="region of interest" description="Disordered" evidence="1">
    <location>
        <begin position="21"/>
        <end position="225"/>
    </location>
</feature>
<dbReference type="SMART" id="SM00054">
    <property type="entry name" value="EFh"/>
    <property type="match status" value="2"/>
</dbReference>
<reference evidence="4 5" key="1">
    <citation type="submission" date="2019-08" db="EMBL/GenBank/DDBJ databases">
        <title>Deep-cultivation of Planctomycetes and their phenomic and genomic characterization uncovers novel biology.</title>
        <authorList>
            <person name="Wiegand S."/>
            <person name="Jogler M."/>
            <person name="Boedeker C."/>
            <person name="Pinto D."/>
            <person name="Vollmers J."/>
            <person name="Rivas-Marin E."/>
            <person name="Kohn T."/>
            <person name="Peeters S.H."/>
            <person name="Heuer A."/>
            <person name="Rast P."/>
            <person name="Oberbeckmann S."/>
            <person name="Bunk B."/>
            <person name="Jeske O."/>
            <person name="Meyerdierks A."/>
            <person name="Storesund J.E."/>
            <person name="Kallscheuer N."/>
            <person name="Luecker S."/>
            <person name="Lage O.M."/>
            <person name="Pohl T."/>
            <person name="Merkel B.J."/>
            <person name="Hornburger P."/>
            <person name="Mueller R.-W."/>
            <person name="Bruemmer F."/>
            <person name="Labrenz M."/>
            <person name="Spormann A.M."/>
            <person name="Op den Camp H."/>
            <person name="Overmann J."/>
            <person name="Amann R."/>
            <person name="Jetten M.S.M."/>
            <person name="Mascher T."/>
            <person name="Medema M.H."/>
            <person name="Devos D.P."/>
            <person name="Kaster A.-K."/>
            <person name="Ovreas L."/>
            <person name="Rohde M."/>
            <person name="Galperin M.Y."/>
            <person name="Jogler C."/>
        </authorList>
    </citation>
    <scope>NUCLEOTIDE SEQUENCE [LARGE SCALE GENOMIC DNA]</scope>
    <source>
        <strain evidence="4 5">UC8</strain>
    </source>
</reference>
<dbReference type="InterPro" id="IPR002048">
    <property type="entry name" value="EF_hand_dom"/>
</dbReference>
<dbReference type="SUPFAM" id="SSF47473">
    <property type="entry name" value="EF-hand"/>
    <property type="match status" value="1"/>
</dbReference>
<feature type="compositionally biased region" description="Basic and acidic residues" evidence="1">
    <location>
        <begin position="142"/>
        <end position="225"/>
    </location>
</feature>
<dbReference type="OrthoDB" id="290123at2"/>
<name>A0A5B9QZ53_9BACT</name>
<dbReference type="EMBL" id="CP042914">
    <property type="protein sequence ID" value="QEG43342.1"/>
    <property type="molecule type" value="Genomic_DNA"/>
</dbReference>
<feature type="compositionally biased region" description="Basic and acidic residues" evidence="1">
    <location>
        <begin position="28"/>
        <end position="53"/>
    </location>
</feature>
<dbReference type="PROSITE" id="PS00018">
    <property type="entry name" value="EF_HAND_1"/>
    <property type="match status" value="2"/>
</dbReference>